<dbReference type="CDD" id="cd00002">
    <property type="entry name" value="YbaK_deacylase"/>
    <property type="match status" value="1"/>
</dbReference>
<gene>
    <name evidence="6" type="ORF">CHK_2052</name>
</gene>
<feature type="domain" description="YbaK/aminoacyl-tRNA synthetase-associated" evidence="5">
    <location>
        <begin position="35"/>
        <end position="147"/>
    </location>
</feature>
<evidence type="ECO:0000256" key="2">
    <source>
        <dbReference type="ARBA" id="ARBA00022917"/>
    </source>
</evidence>
<keyword evidence="3 4" id="KW-0456">Lyase</keyword>
<proteinExistence type="inferred from homology"/>
<dbReference type="PIRSF" id="PIRSF006181">
    <property type="entry name" value="EbsC_YbaK"/>
    <property type="match status" value="1"/>
</dbReference>
<dbReference type="EMBL" id="LAYJ01000111">
    <property type="protein sequence ID" value="KKI50460.1"/>
    <property type="molecule type" value="Genomic_DNA"/>
</dbReference>
<evidence type="ECO:0000256" key="1">
    <source>
        <dbReference type="ARBA" id="ARBA00009798"/>
    </source>
</evidence>
<dbReference type="PANTHER" id="PTHR30411:SF0">
    <property type="entry name" value="CYS-TRNA(PRO)_CYS-TRNA(CYS) DEACYLASE YBAK"/>
    <property type="match status" value="1"/>
</dbReference>
<keyword evidence="2 4" id="KW-0648">Protein biosynthesis</keyword>
<dbReference type="Gene3D" id="3.90.960.10">
    <property type="entry name" value="YbaK/aminoacyl-tRNA synthetase-associated domain"/>
    <property type="match status" value="1"/>
</dbReference>
<comment type="similarity">
    <text evidence="1 4">Belongs to the prolyl-tRNA editing family. YbaK/EbsC subfamily.</text>
</comment>
<dbReference type="Pfam" id="PF04073">
    <property type="entry name" value="tRNA_edit"/>
    <property type="match status" value="1"/>
</dbReference>
<accession>A0A0M2NJN6</accession>
<dbReference type="NCBIfam" id="TIGR00011">
    <property type="entry name" value="YbaK_EbsC"/>
    <property type="match status" value="1"/>
</dbReference>
<dbReference type="PATRIC" id="fig|270498.16.peg.3004"/>
<protein>
    <recommendedName>
        <fullName evidence="4">Cys-tRNA(Pro)/Cys-tRNA(Cys) deacylase</fullName>
        <ecNumber evidence="4">4.2.-.-</ecNumber>
    </recommendedName>
</protein>
<dbReference type="OrthoDB" id="9809296at2"/>
<name>A0A0M2NJN6_9FIRM</name>
<evidence type="ECO:0000313" key="7">
    <source>
        <dbReference type="Proteomes" id="UP000034076"/>
    </source>
</evidence>
<dbReference type="GO" id="GO:0016829">
    <property type="term" value="F:lyase activity"/>
    <property type="evidence" value="ECO:0007669"/>
    <property type="project" value="UniProtKB-KW"/>
</dbReference>
<dbReference type="InterPro" id="IPR007214">
    <property type="entry name" value="YbaK/aa-tRNA-synth-assoc-dom"/>
</dbReference>
<evidence type="ECO:0000259" key="5">
    <source>
        <dbReference type="Pfam" id="PF04073"/>
    </source>
</evidence>
<dbReference type="STRING" id="270498.CHK_2052"/>
<organism evidence="6 7">
    <name type="scientific">Christensenella hongkongensis</name>
    <dbReference type="NCBI Taxonomy" id="270498"/>
    <lineage>
        <taxon>Bacteria</taxon>
        <taxon>Bacillati</taxon>
        <taxon>Bacillota</taxon>
        <taxon>Clostridia</taxon>
        <taxon>Christensenellales</taxon>
        <taxon>Christensenellaceae</taxon>
        <taxon>Christensenella</taxon>
    </lineage>
</organism>
<dbReference type="InterPro" id="IPR004369">
    <property type="entry name" value="Prolyl-tRNA_editing_YbaK/EbsC"/>
</dbReference>
<dbReference type="RefSeq" id="WP_046443903.1">
    <property type="nucleotide sequence ID" value="NZ_LAYJ01000111.1"/>
</dbReference>
<evidence type="ECO:0000256" key="4">
    <source>
        <dbReference type="PIRNR" id="PIRNR006181"/>
    </source>
</evidence>
<comment type="caution">
    <text evidence="6">The sequence shown here is derived from an EMBL/GenBank/DDBJ whole genome shotgun (WGS) entry which is preliminary data.</text>
</comment>
<reference evidence="6 7" key="1">
    <citation type="submission" date="2015-04" db="EMBL/GenBank/DDBJ databases">
        <title>Draft genome sequence of bacteremic isolate Catabacter hongkongensis type strain HKU16T.</title>
        <authorList>
            <person name="Lau S.K."/>
            <person name="Teng J.L."/>
            <person name="Huang Y."/>
            <person name="Curreem S.O."/>
            <person name="Tsui S.K."/>
            <person name="Woo P.C."/>
        </authorList>
    </citation>
    <scope>NUCLEOTIDE SEQUENCE [LARGE SCALE GENOMIC DNA]</scope>
    <source>
        <strain evidence="6 7">HKU16</strain>
    </source>
</reference>
<dbReference type="Proteomes" id="UP000034076">
    <property type="component" value="Unassembled WGS sequence"/>
</dbReference>
<dbReference type="AlphaFoldDB" id="A0A0M2NJN6"/>
<dbReference type="GO" id="GO:0002161">
    <property type="term" value="F:aminoacyl-tRNA deacylase activity"/>
    <property type="evidence" value="ECO:0007669"/>
    <property type="project" value="InterPro"/>
</dbReference>
<dbReference type="GO" id="GO:0006412">
    <property type="term" value="P:translation"/>
    <property type="evidence" value="ECO:0007669"/>
    <property type="project" value="UniProtKB-KW"/>
</dbReference>
<evidence type="ECO:0000313" key="6">
    <source>
        <dbReference type="EMBL" id="KKI50460.1"/>
    </source>
</evidence>
<dbReference type="PANTHER" id="PTHR30411">
    <property type="entry name" value="CYTOPLASMIC PROTEIN"/>
    <property type="match status" value="1"/>
</dbReference>
<dbReference type="InterPro" id="IPR036754">
    <property type="entry name" value="YbaK/aa-tRNA-synt-asso_dom_sf"/>
</dbReference>
<sequence>MANAKTNAMRILDRANIKYTAHSYETDGLAVPGTEVAQKLGIPVRKVFKTLVTQGADRRYIVFVIPVACELDVKKAARAAGEKNVEMIHVKDISKVTGYIRGGCSPMGMKKQFHTVIDESCRALDTMLVSAGKIGQQVELMPQDLITLIGADVADIVKQGQN</sequence>
<dbReference type="EC" id="4.2.-.-" evidence="4"/>
<keyword evidence="7" id="KW-1185">Reference proteome</keyword>
<evidence type="ECO:0000256" key="3">
    <source>
        <dbReference type="ARBA" id="ARBA00023239"/>
    </source>
</evidence>
<dbReference type="SUPFAM" id="SSF55826">
    <property type="entry name" value="YbaK/ProRS associated domain"/>
    <property type="match status" value="1"/>
</dbReference>